<dbReference type="WBParaSite" id="sdigi.contig399.g8043.t1">
    <property type="protein sequence ID" value="sdigi.contig399.g8043.t1"/>
    <property type="gene ID" value="sdigi.contig399.g8043"/>
</dbReference>
<comment type="similarity">
    <text evidence="1">Belongs to the thioredoxin family.</text>
</comment>
<dbReference type="PANTHER" id="PTHR12452">
    <property type="entry name" value="42-9-9 PROTEIN-RELATED"/>
    <property type="match status" value="1"/>
</dbReference>
<dbReference type="AlphaFoldDB" id="A0A915PWK4"/>
<evidence type="ECO:0000313" key="4">
    <source>
        <dbReference type="Proteomes" id="UP000887581"/>
    </source>
</evidence>
<organism evidence="4 5">
    <name type="scientific">Setaria digitata</name>
    <dbReference type="NCBI Taxonomy" id="48799"/>
    <lineage>
        <taxon>Eukaryota</taxon>
        <taxon>Metazoa</taxon>
        <taxon>Ecdysozoa</taxon>
        <taxon>Nematoda</taxon>
        <taxon>Chromadorea</taxon>
        <taxon>Rhabditida</taxon>
        <taxon>Spirurina</taxon>
        <taxon>Spiruromorpha</taxon>
        <taxon>Filarioidea</taxon>
        <taxon>Setariidae</taxon>
        <taxon>Setaria</taxon>
    </lineage>
</organism>
<dbReference type="GO" id="GO:0005829">
    <property type="term" value="C:cytosol"/>
    <property type="evidence" value="ECO:0007669"/>
    <property type="project" value="TreeGrafter"/>
</dbReference>
<feature type="domain" description="Thioredoxin" evidence="3">
    <location>
        <begin position="7"/>
        <end position="74"/>
    </location>
</feature>
<dbReference type="Proteomes" id="UP000887581">
    <property type="component" value="Unplaced"/>
</dbReference>
<evidence type="ECO:0000259" key="3">
    <source>
        <dbReference type="Pfam" id="PF06110"/>
    </source>
</evidence>
<dbReference type="InterPro" id="IPR036249">
    <property type="entry name" value="Thioredoxin-like_sf"/>
</dbReference>
<evidence type="ECO:0000313" key="5">
    <source>
        <dbReference type="WBParaSite" id="sdigi.contig399.g8043.t1"/>
    </source>
</evidence>
<dbReference type="InterPro" id="IPR010357">
    <property type="entry name" value="TXNDC17_dom"/>
</dbReference>
<proteinExistence type="inferred from homology"/>
<dbReference type="GO" id="GO:0047134">
    <property type="term" value="F:protein-disulfide reductase [NAD(P)H] activity"/>
    <property type="evidence" value="ECO:0007669"/>
    <property type="project" value="InterPro"/>
</dbReference>
<dbReference type="PANTHER" id="PTHR12452:SF0">
    <property type="entry name" value="THIOREDOXIN DOMAIN-CONTAINING PROTEIN 17"/>
    <property type="match status" value="1"/>
</dbReference>
<dbReference type="InterPro" id="IPR045108">
    <property type="entry name" value="TXNDC17-like"/>
</dbReference>
<evidence type="ECO:0000256" key="1">
    <source>
        <dbReference type="ARBA" id="ARBA00008987"/>
    </source>
</evidence>
<dbReference type="Gene3D" id="3.40.30.10">
    <property type="entry name" value="Glutaredoxin"/>
    <property type="match status" value="1"/>
</dbReference>
<reference evidence="5" key="1">
    <citation type="submission" date="2022-11" db="UniProtKB">
        <authorList>
            <consortium name="WormBaseParasite"/>
        </authorList>
    </citation>
    <scope>IDENTIFICATION</scope>
</reference>
<dbReference type="Pfam" id="PF06110">
    <property type="entry name" value="TXD17-like_Trx"/>
    <property type="match status" value="1"/>
</dbReference>
<sequence>MDRKKVEGINELNALLSNIKNRAIILFTSSKEDGKSWCPDCVKAEPVIEEVIKDVISCGGTDSLTFIECAVGQRT</sequence>
<protein>
    <recommendedName>
        <fullName evidence="2">Thioredoxin domain-containing protein 17</fullName>
    </recommendedName>
</protein>
<evidence type="ECO:0000256" key="2">
    <source>
        <dbReference type="ARBA" id="ARBA00016949"/>
    </source>
</evidence>
<accession>A0A915PWK4</accession>
<keyword evidence="4" id="KW-1185">Reference proteome</keyword>
<dbReference type="SUPFAM" id="SSF52833">
    <property type="entry name" value="Thioredoxin-like"/>
    <property type="match status" value="1"/>
</dbReference>
<name>A0A915PWK4_9BILA</name>